<dbReference type="NCBIfam" id="TIGR03804">
    <property type="entry name" value="para_beta_helix"/>
    <property type="match status" value="1"/>
</dbReference>
<dbReference type="AlphaFoldDB" id="A0A7M2Y8J1"/>
<sequence length="357" mass="38738">MQKLTGLISINKKILLFFGMLLFSGIKAQIVYTTVSSLVSAVNAASATGGTFILKDGTYNNASLSISAIAAADKPIIIQSQTIGGVTLTGKSYVSFGYGAQYITLQGFKFNCTGTTTLIKFQGNNNIRITRNDFTLTVPDGVTGVKWILIGGVYNDTTPPYQFLSHHNRIDHNNFHDKNTLGNFITIDGTNSVQVSQYDRIDHNLFRNNGPRAVNEQEAVRMGWSAMSNSSAYTILENNLFENCDGDPEIVSVKSCDNIIRHNTFSGNYGSLSLRSGRRNLVDGNYFFGNKRPVGLAGDGVSHVYTGGVRIYGLDHIIVNNYFEGLNGTKFDAPISLTQGDDIGYSGANCTPDSGLN</sequence>
<dbReference type="KEGG" id="kfa:Q73A0000_08570"/>
<dbReference type="Pfam" id="PF14592">
    <property type="entry name" value="Chondroitinas_B"/>
    <property type="match status" value="1"/>
</dbReference>
<dbReference type="CDD" id="cd14251">
    <property type="entry name" value="PL-6"/>
    <property type="match status" value="1"/>
</dbReference>
<name>A0A7M2Y8J1_9FLAO</name>
<dbReference type="EMBL" id="CP040442">
    <property type="protein sequence ID" value="QOW10416.1"/>
    <property type="molecule type" value="Genomic_DNA"/>
</dbReference>
<dbReference type="RefSeq" id="WP_193810582.1">
    <property type="nucleotide sequence ID" value="NZ_CP040442.1"/>
</dbReference>
<evidence type="ECO:0000313" key="2">
    <source>
        <dbReference type="Proteomes" id="UP000594195"/>
    </source>
</evidence>
<dbReference type="Proteomes" id="UP000594195">
    <property type="component" value="Chromosome"/>
</dbReference>
<reference evidence="1 2" key="1">
    <citation type="submission" date="2019-05" db="EMBL/GenBank/DDBJ databases">
        <title>Chryseobacterium sp. isolated from King George Island, maritime Antarctica.</title>
        <authorList>
            <person name="Peng X."/>
        </authorList>
    </citation>
    <scope>NUCLEOTIDE SEQUENCE [LARGE SCALE GENOMIC DNA]</scope>
    <source>
        <strain evidence="1 2">7-3A</strain>
    </source>
</reference>
<dbReference type="Gene3D" id="2.160.20.10">
    <property type="entry name" value="Single-stranded right-handed beta-helix, Pectin lyase-like"/>
    <property type="match status" value="1"/>
</dbReference>
<proteinExistence type="predicted"/>
<dbReference type="InterPro" id="IPR011050">
    <property type="entry name" value="Pectin_lyase_fold/virulence"/>
</dbReference>
<accession>A0A7M2Y8J1</accession>
<dbReference type="SUPFAM" id="SSF51126">
    <property type="entry name" value="Pectin lyase-like"/>
    <property type="match status" value="1"/>
</dbReference>
<dbReference type="InterPro" id="IPR022441">
    <property type="entry name" value="Para_beta_helix_rpt-2"/>
</dbReference>
<evidence type="ECO:0000313" key="1">
    <source>
        <dbReference type="EMBL" id="QOW10416.1"/>
    </source>
</evidence>
<keyword evidence="2" id="KW-1185">Reference proteome</keyword>
<organism evidence="1 2">
    <name type="scientific">Kaistella flava</name>
    <name type="common">ex Peng et al. 2021</name>
    <dbReference type="NCBI Taxonomy" id="2038776"/>
    <lineage>
        <taxon>Bacteria</taxon>
        <taxon>Pseudomonadati</taxon>
        <taxon>Bacteroidota</taxon>
        <taxon>Flavobacteriia</taxon>
        <taxon>Flavobacteriales</taxon>
        <taxon>Weeksellaceae</taxon>
        <taxon>Chryseobacterium group</taxon>
        <taxon>Kaistella</taxon>
    </lineage>
</organism>
<gene>
    <name evidence="1" type="ORF">Q73A0000_08570</name>
</gene>
<dbReference type="InterPro" id="IPR012334">
    <property type="entry name" value="Pectin_lyas_fold"/>
</dbReference>
<protein>
    <submittedName>
        <fullName evidence="1">Uncharacterized protein</fullName>
    </submittedName>
</protein>
<dbReference type="InterPro" id="IPR039513">
    <property type="entry name" value="PL-6"/>
</dbReference>